<dbReference type="InterPro" id="IPR051828">
    <property type="entry name" value="HAD-like_hydrolase_domain"/>
</dbReference>
<dbReference type="InterPro" id="IPR036412">
    <property type="entry name" value="HAD-like_sf"/>
</dbReference>
<name>E1R1C9_SEDSS</name>
<keyword evidence="1" id="KW-0378">Hydrolase</keyword>
<dbReference type="Gene3D" id="3.40.50.1000">
    <property type="entry name" value="HAD superfamily/HAD-like"/>
    <property type="match status" value="1"/>
</dbReference>
<proteinExistence type="predicted"/>
<keyword evidence="2" id="KW-1185">Reference proteome</keyword>
<dbReference type="InterPro" id="IPR023214">
    <property type="entry name" value="HAD_sf"/>
</dbReference>
<evidence type="ECO:0000313" key="2">
    <source>
        <dbReference type="Proteomes" id="UP000002318"/>
    </source>
</evidence>
<dbReference type="PANTHER" id="PTHR46191:SF2">
    <property type="entry name" value="HALOACID DEHALOGENASE-LIKE HYDROLASE DOMAIN-CONTAINING PROTEIN 3"/>
    <property type="match status" value="1"/>
</dbReference>
<dbReference type="eggNOG" id="COG1011">
    <property type="taxonomic scope" value="Bacteria"/>
</dbReference>
<dbReference type="AlphaFoldDB" id="E1R1C9"/>
<evidence type="ECO:0000313" key="1">
    <source>
        <dbReference type="EMBL" id="ADK81070.1"/>
    </source>
</evidence>
<dbReference type="SFLD" id="SFLDG01129">
    <property type="entry name" value="C1.5:_HAD__Beta-PGM__Phosphata"/>
    <property type="match status" value="1"/>
</dbReference>
<dbReference type="HOGENOM" id="CLU_075572_0_0_12"/>
<dbReference type="GO" id="GO:0016787">
    <property type="term" value="F:hydrolase activity"/>
    <property type="evidence" value="ECO:0007669"/>
    <property type="project" value="UniProtKB-KW"/>
</dbReference>
<dbReference type="Pfam" id="PF00702">
    <property type="entry name" value="Hydrolase"/>
    <property type="match status" value="1"/>
</dbReference>
<dbReference type="SFLD" id="SFLDS00003">
    <property type="entry name" value="Haloacid_Dehalogenase"/>
    <property type="match status" value="1"/>
</dbReference>
<dbReference type="STRING" id="573413.Spirs_1944"/>
<dbReference type="SUPFAM" id="SSF56784">
    <property type="entry name" value="HAD-like"/>
    <property type="match status" value="1"/>
</dbReference>
<dbReference type="RefSeq" id="WP_013254534.1">
    <property type="nucleotide sequence ID" value="NC_014364.1"/>
</dbReference>
<dbReference type="EMBL" id="CP002116">
    <property type="protein sequence ID" value="ADK81070.1"/>
    <property type="molecule type" value="Genomic_DNA"/>
</dbReference>
<dbReference type="PANTHER" id="PTHR46191">
    <property type="match status" value="1"/>
</dbReference>
<reference evidence="1 2" key="1">
    <citation type="journal article" date="2010" name="Stand. Genomic Sci.">
        <title>Complete genome sequence of Spirochaeta smaragdinae type strain (SEBR 4228).</title>
        <authorList>
            <person name="Mavromatis K."/>
            <person name="Yasawong M."/>
            <person name="Chertkov O."/>
            <person name="Lapidus A."/>
            <person name="Lucas S."/>
            <person name="Nolan M."/>
            <person name="Del Rio T.G."/>
            <person name="Tice H."/>
            <person name="Cheng J.F."/>
            <person name="Pitluck S."/>
            <person name="Liolios K."/>
            <person name="Ivanova N."/>
            <person name="Tapia R."/>
            <person name="Han C."/>
            <person name="Bruce D."/>
            <person name="Goodwin L."/>
            <person name="Pati A."/>
            <person name="Chen A."/>
            <person name="Palaniappan K."/>
            <person name="Land M."/>
            <person name="Hauser L."/>
            <person name="Chang Y.J."/>
            <person name="Jeffries C.D."/>
            <person name="Detter J.C."/>
            <person name="Rohde M."/>
            <person name="Brambilla E."/>
            <person name="Spring S."/>
            <person name="Goker M."/>
            <person name="Sikorski J."/>
            <person name="Woyke T."/>
            <person name="Bristow J."/>
            <person name="Eisen J.A."/>
            <person name="Markowitz V."/>
            <person name="Hugenholtz P."/>
            <person name="Klenk H.P."/>
            <person name="Kyrpides N.C."/>
        </authorList>
    </citation>
    <scope>NUCLEOTIDE SEQUENCE [LARGE SCALE GENOMIC DNA]</scope>
    <source>
        <strain evidence="2">DSM 11293 / JCM 15392 / SEBR 4228</strain>
    </source>
</reference>
<protein>
    <submittedName>
        <fullName evidence="1">Haloacid dehalogenase domain protein hydrolase</fullName>
    </submittedName>
</protein>
<dbReference type="KEGG" id="ssm:Spirs_1944"/>
<gene>
    <name evidence="1" type="ordered locus">Spirs_1944</name>
</gene>
<dbReference type="OrthoDB" id="367448at2"/>
<sequence length="318" mass="36048">MKQVPSYNVFVFRDVLISIIREELSPLEPISTDLRPTLTPMTGIRACLFDIYGTLFISASGDISQASDTDGDKPWRAMAAAEALIKSGFLLSGDKTPERVFELYLEEILREHNMRRLAGIDVPEVDIRRIWERVIDRLKEEGRLKGTADEASFSIVALRYELSTNKIWPMPGALDLFDILTRRTMPMGLVSNAQFYTPLSFKALFGSDETDLGFASELLFYSYEHHVAKPSANMFRPVLERLETVYHIRPEEVVYVGNDIRNDILAASQCGCKTILFAGDKRSLRLRREVPECRTIRPDAVVTQLMQIPLMFDEGAST</sequence>
<accession>E1R1C9</accession>
<dbReference type="Proteomes" id="UP000002318">
    <property type="component" value="Chromosome"/>
</dbReference>
<organism evidence="1 2">
    <name type="scientific">Sediminispirochaeta smaragdinae (strain DSM 11293 / JCM 15392 / SEBR 4228)</name>
    <name type="common">Spirochaeta smaragdinae</name>
    <dbReference type="NCBI Taxonomy" id="573413"/>
    <lineage>
        <taxon>Bacteria</taxon>
        <taxon>Pseudomonadati</taxon>
        <taxon>Spirochaetota</taxon>
        <taxon>Spirochaetia</taxon>
        <taxon>Spirochaetales</taxon>
        <taxon>Spirochaetaceae</taxon>
        <taxon>Sediminispirochaeta</taxon>
    </lineage>
</organism>